<dbReference type="Gene3D" id="2.60.40.10">
    <property type="entry name" value="Immunoglobulins"/>
    <property type="match status" value="2"/>
</dbReference>
<evidence type="ECO:0000256" key="1">
    <source>
        <dbReference type="SAM" id="MobiDB-lite"/>
    </source>
</evidence>
<dbReference type="SUPFAM" id="SSF49313">
    <property type="entry name" value="Cadherin-like"/>
    <property type="match status" value="1"/>
</dbReference>
<dbReference type="Pfam" id="PF17803">
    <property type="entry name" value="Cadherin_4"/>
    <property type="match status" value="1"/>
</dbReference>
<reference evidence="3 4" key="1">
    <citation type="submission" date="2023-11" db="EMBL/GenBank/DDBJ databases">
        <title>Draft genome of Azohydromonas lata strain H1 (DSM1123), a polyhydroxyalkanoate producer.</title>
        <authorList>
            <person name="Traversa D."/>
            <person name="D'Addabbo P."/>
            <person name="Pazzani C."/>
            <person name="Manzari C."/>
            <person name="Chiara M."/>
            <person name="Scrascia M."/>
        </authorList>
    </citation>
    <scope>NUCLEOTIDE SEQUENCE [LARGE SCALE GENOMIC DNA]</scope>
    <source>
        <strain evidence="3 4">H1</strain>
    </source>
</reference>
<gene>
    <name evidence="3" type="ORF">SM757_30780</name>
</gene>
<dbReference type="NCBIfam" id="TIGR01965">
    <property type="entry name" value="VCBS_repeat"/>
    <property type="match status" value="2"/>
</dbReference>
<feature type="domain" description="Dystroglycan-type cadherin-like" evidence="2">
    <location>
        <begin position="500"/>
        <end position="591"/>
    </location>
</feature>
<accession>A0ABU5IQ02</accession>
<feature type="compositionally biased region" description="Polar residues" evidence="1">
    <location>
        <begin position="633"/>
        <end position="643"/>
    </location>
</feature>
<organism evidence="3 4">
    <name type="scientific">Azohydromonas lata</name>
    <dbReference type="NCBI Taxonomy" id="45677"/>
    <lineage>
        <taxon>Bacteria</taxon>
        <taxon>Pseudomonadati</taxon>
        <taxon>Pseudomonadota</taxon>
        <taxon>Betaproteobacteria</taxon>
        <taxon>Burkholderiales</taxon>
        <taxon>Sphaerotilaceae</taxon>
        <taxon>Azohydromonas</taxon>
    </lineage>
</organism>
<dbReference type="InterPro" id="IPR010221">
    <property type="entry name" value="VCBS_dom"/>
</dbReference>
<dbReference type="RefSeq" id="WP_322468270.1">
    <property type="nucleotide sequence ID" value="NZ_JAXOJX010000090.1"/>
</dbReference>
<evidence type="ECO:0000313" key="4">
    <source>
        <dbReference type="Proteomes" id="UP001293718"/>
    </source>
</evidence>
<dbReference type="Pfam" id="PF05345">
    <property type="entry name" value="He_PIG"/>
    <property type="match status" value="1"/>
</dbReference>
<sequence length="654" mass="66348">TVTVVITGAEDSAVISGRDTGAVTEDASSPTLSDSGTLAISDADGGQAAFTGTADVVAAPGTLGSLDIAANGTWTYSVANSAVQYLVAGQSKSEVFTVRSVDGTEHTVEVTIHGTADAVTVSSPEVNEASPWAVFTVRGNAGEPLRLQLADGSATGAGTDFASSGAGLEISLDGGRTWSAYAGGATLPADGVLLARTPIVNDGVSEGAESFTLTATPVGGLAAVGTATVRDDGTGTVFRNDGSADAQALLDDDRAVSVSSVRINEASPYAVFTLSGGAAQQVQLALAAGTADAADYGGTETAHPQLEVFDGNQWVQYQAGSWTRLDAQGRLLVRTAITNDALDEGDHDFALRVQTTGGGRYSGTGVIDDHGGGSLFLVGNHSGLADTPGTAGAPRLDDDRPVPVPVPVPAPAPAPAPEPAPAPAVVAPAPVPATVQRFDSALASPVLATATDPIVLAPVQSSVADTRDVGDIYTRSSGFRTMVTPANEPTLRTFRGLEDQVVPAVSQINLQVPADAFVHTDANETVTLVATLADGRPLPTWLQFDGKAGTFTGQPPAGKALDLRIKVQGRDSQGREANAMFRIKSAPGTTPGAAPEGLPEAEQGANAPATGVGSRGGLDAQLMRGDALGQRQGLWQSQRNGQKIAQRPTVRRGA</sequence>
<evidence type="ECO:0000259" key="2">
    <source>
        <dbReference type="SMART" id="SM00736"/>
    </source>
</evidence>
<feature type="region of interest" description="Disordered" evidence="1">
    <location>
        <begin position="386"/>
        <end position="419"/>
    </location>
</feature>
<dbReference type="InterPro" id="IPR013783">
    <property type="entry name" value="Ig-like_fold"/>
</dbReference>
<dbReference type="SMART" id="SM00736">
    <property type="entry name" value="CADG"/>
    <property type="match status" value="1"/>
</dbReference>
<feature type="non-terminal residue" evidence="3">
    <location>
        <position position="1"/>
    </location>
</feature>
<dbReference type="InterPro" id="IPR006644">
    <property type="entry name" value="Cadg"/>
</dbReference>
<dbReference type="EMBL" id="JAXOJX010000090">
    <property type="protein sequence ID" value="MDZ5460969.1"/>
    <property type="molecule type" value="Genomic_DNA"/>
</dbReference>
<dbReference type="Proteomes" id="UP001293718">
    <property type="component" value="Unassembled WGS sequence"/>
</dbReference>
<feature type="compositionally biased region" description="Pro residues" evidence="1">
    <location>
        <begin position="402"/>
        <end position="419"/>
    </location>
</feature>
<proteinExistence type="predicted"/>
<dbReference type="InterPro" id="IPR040853">
    <property type="entry name" value="RapA2_cadherin-like"/>
</dbReference>
<name>A0ABU5IQ02_9BURK</name>
<protein>
    <submittedName>
        <fullName evidence="3">VCBS domain-containing protein</fullName>
    </submittedName>
</protein>
<evidence type="ECO:0000313" key="3">
    <source>
        <dbReference type="EMBL" id="MDZ5460969.1"/>
    </source>
</evidence>
<dbReference type="InterPro" id="IPR015919">
    <property type="entry name" value="Cadherin-like_sf"/>
</dbReference>
<keyword evidence="4" id="KW-1185">Reference proteome</keyword>
<feature type="region of interest" description="Disordered" evidence="1">
    <location>
        <begin position="584"/>
        <end position="654"/>
    </location>
</feature>
<comment type="caution">
    <text evidence="3">The sequence shown here is derived from an EMBL/GenBank/DDBJ whole genome shotgun (WGS) entry which is preliminary data.</text>
</comment>